<keyword evidence="3" id="KW-1185">Reference proteome</keyword>
<dbReference type="InterPro" id="IPR029058">
    <property type="entry name" value="AB_hydrolase_fold"/>
</dbReference>
<gene>
    <name evidence="2" type="ORF">JVT61DRAFT_4919</name>
</gene>
<feature type="domain" description="Dienelactone hydrolase" evidence="1">
    <location>
        <begin position="48"/>
        <end position="248"/>
    </location>
</feature>
<dbReference type="GO" id="GO:0016787">
    <property type="term" value="F:hydrolase activity"/>
    <property type="evidence" value="ECO:0007669"/>
    <property type="project" value="UniProtKB-KW"/>
</dbReference>
<accession>A0A8I3ACP7</accession>
<evidence type="ECO:0000313" key="3">
    <source>
        <dbReference type="Proteomes" id="UP000683000"/>
    </source>
</evidence>
<evidence type="ECO:0000259" key="1">
    <source>
        <dbReference type="Pfam" id="PF01738"/>
    </source>
</evidence>
<dbReference type="AlphaFoldDB" id="A0A8I3ACP7"/>
<dbReference type="Proteomes" id="UP000683000">
    <property type="component" value="Unassembled WGS sequence"/>
</dbReference>
<dbReference type="PANTHER" id="PTHR17630">
    <property type="entry name" value="DIENELACTONE HYDROLASE"/>
    <property type="match status" value="1"/>
</dbReference>
<dbReference type="InterPro" id="IPR002925">
    <property type="entry name" value="Dienelactn_hydro"/>
</dbReference>
<dbReference type="SUPFAM" id="SSF53474">
    <property type="entry name" value="alpha/beta-Hydrolases"/>
    <property type="match status" value="1"/>
</dbReference>
<protein>
    <submittedName>
        <fullName evidence="2">Dienelactone hydrolase</fullName>
    </submittedName>
</protein>
<dbReference type="EMBL" id="JAGFBS010000002">
    <property type="protein sequence ID" value="KAG6380558.1"/>
    <property type="molecule type" value="Genomic_DNA"/>
</dbReference>
<organism evidence="2 3">
    <name type="scientific">Boletus reticuloceps</name>
    <dbReference type="NCBI Taxonomy" id="495285"/>
    <lineage>
        <taxon>Eukaryota</taxon>
        <taxon>Fungi</taxon>
        <taxon>Dikarya</taxon>
        <taxon>Basidiomycota</taxon>
        <taxon>Agaricomycotina</taxon>
        <taxon>Agaricomycetes</taxon>
        <taxon>Agaricomycetidae</taxon>
        <taxon>Boletales</taxon>
        <taxon>Boletineae</taxon>
        <taxon>Boletaceae</taxon>
        <taxon>Boletoideae</taxon>
        <taxon>Boletus</taxon>
    </lineage>
</organism>
<name>A0A8I3ACP7_9AGAM</name>
<comment type="caution">
    <text evidence="2">The sequence shown here is derived from an EMBL/GenBank/DDBJ whole genome shotgun (WGS) entry which is preliminary data.</text>
</comment>
<dbReference type="OrthoDB" id="1393670at2759"/>
<reference evidence="2" key="1">
    <citation type="submission" date="2021-03" db="EMBL/GenBank/DDBJ databases">
        <title>Evolutionary innovations through gain and loss of genes in the ectomycorrhizal Boletales.</title>
        <authorList>
            <person name="Wu G."/>
            <person name="Miyauchi S."/>
            <person name="Morin E."/>
            <person name="Yang Z.-L."/>
            <person name="Xu J."/>
            <person name="Martin F.M."/>
        </authorList>
    </citation>
    <scope>NUCLEOTIDE SEQUENCE</scope>
    <source>
        <strain evidence="2">BR01</strain>
    </source>
</reference>
<keyword evidence="2" id="KW-0378">Hydrolase</keyword>
<dbReference type="Pfam" id="PF01738">
    <property type="entry name" value="DLH"/>
    <property type="match status" value="1"/>
</dbReference>
<dbReference type="PANTHER" id="PTHR17630:SF44">
    <property type="entry name" value="PROTEIN AIM2"/>
    <property type="match status" value="1"/>
</dbReference>
<proteinExistence type="predicted"/>
<evidence type="ECO:0000313" key="2">
    <source>
        <dbReference type="EMBL" id="KAG6380558.1"/>
    </source>
</evidence>
<sequence>MSTTLAGPPGSCCWTGIKHTGTPEGRVELLGGLNTYISEPSAGATSGSHKKVLLFLSDIFGSLFINNKLLQDYFAACGFIVLGPDYFFGTYAQDLPEDRDKATWAYEALPKALEVFPKWFDTVKAKYGTETTKYTAVGYCFGASFVLDLAAEESIAAGAIVHAAFLKEHHFERIKRPVLLSCAEDDFLFPLEARRRAEDILVRNKSSYYVQVFSGVTHGFAVRGNPDVPHERWAKEESARGIKEWFLRFSA</sequence>
<dbReference type="Gene3D" id="3.40.50.1820">
    <property type="entry name" value="alpha/beta hydrolase"/>
    <property type="match status" value="1"/>
</dbReference>